<dbReference type="AlphaFoldDB" id="A0A2W7IC11"/>
<organism evidence="2 3">
    <name type="scientific">Mesonia algae</name>
    <dbReference type="NCBI Taxonomy" id="213248"/>
    <lineage>
        <taxon>Bacteria</taxon>
        <taxon>Pseudomonadati</taxon>
        <taxon>Bacteroidota</taxon>
        <taxon>Flavobacteriia</taxon>
        <taxon>Flavobacteriales</taxon>
        <taxon>Flavobacteriaceae</taxon>
        <taxon>Mesonia</taxon>
    </lineage>
</organism>
<dbReference type="EMBL" id="QKYV01000001">
    <property type="protein sequence ID" value="PZW43929.1"/>
    <property type="molecule type" value="Genomic_DNA"/>
</dbReference>
<dbReference type="InterPro" id="IPR025393">
    <property type="entry name" value="DUF4301"/>
</dbReference>
<dbReference type="SUPFAM" id="SSF53448">
    <property type="entry name" value="Nucleotide-diphospho-sugar transferases"/>
    <property type="match status" value="1"/>
</dbReference>
<gene>
    <name evidence="2" type="ORF">LX95_00258</name>
</gene>
<feature type="domain" description="DUF4301" evidence="1">
    <location>
        <begin position="8"/>
        <end position="499"/>
    </location>
</feature>
<evidence type="ECO:0000313" key="3">
    <source>
        <dbReference type="Proteomes" id="UP000249542"/>
    </source>
</evidence>
<dbReference type="Pfam" id="PF14134">
    <property type="entry name" value="DUF4301"/>
    <property type="match status" value="1"/>
</dbReference>
<dbReference type="Proteomes" id="UP000249542">
    <property type="component" value="Unassembled WGS sequence"/>
</dbReference>
<sequence length="502" mass="57377">MKDMSWSNEDFLQIEAKGINEEQLELQLKQFVEGIPFENLIAPATIDNGIVRLEENRKKNWIEKFENSSVKKLKFVPASGAATRMFKNLFLFLEQFNHDEESLEDFVKRTDKKELRKFFQQVKNLPFYEEVINSQYFKNNLTSEGFETAFLKALLSEESLGYGNYPKGLIPFHNYKEEILTAFEMHFLEAVNYAKAKDVAQLHFTVSEKHIEKFKRTQSQIEKKYKDTSFVVDYSFQLATTDTLAVDNHNQPFREKNGELLFRPGGHGALIENLNNVDADIIFIKNIDNVCVHEFLNEIVDYKKALGGSLLEIQEKVFETLENLDKEKPEAINEAQKLLSHCFHQTTKIENFTEAKALLNKPIRVCGMVKNEGAPGGGPFWVKDIEGKASLQIVESAQIDMSKKDQQEIVSKSSHFNPVDLVCGVKNYKGEKFNLLDFVDPAKGFISEKSKNGKTLKALELPGLWNGAMANWNTIFIEVPLVTFNPVKSVVDLLKPSHQPNT</sequence>
<dbReference type="RefSeq" id="WP_317046998.1">
    <property type="nucleotide sequence ID" value="NZ_QKYV01000001.1"/>
</dbReference>
<dbReference type="InterPro" id="IPR029044">
    <property type="entry name" value="Nucleotide-diphossugar_trans"/>
</dbReference>
<accession>A0A2W7IC11</accession>
<proteinExistence type="predicted"/>
<evidence type="ECO:0000313" key="2">
    <source>
        <dbReference type="EMBL" id="PZW43929.1"/>
    </source>
</evidence>
<name>A0A2W7IC11_9FLAO</name>
<comment type="caution">
    <text evidence="2">The sequence shown here is derived from an EMBL/GenBank/DDBJ whole genome shotgun (WGS) entry which is preliminary data.</text>
</comment>
<reference evidence="2 3" key="1">
    <citation type="submission" date="2018-06" db="EMBL/GenBank/DDBJ databases">
        <title>Genomic Encyclopedia of Archaeal and Bacterial Type Strains, Phase II (KMG-II): from individual species to whole genera.</title>
        <authorList>
            <person name="Goeker M."/>
        </authorList>
    </citation>
    <scope>NUCLEOTIDE SEQUENCE [LARGE SCALE GENOMIC DNA]</scope>
    <source>
        <strain evidence="2 3">DSM 15361</strain>
    </source>
</reference>
<keyword evidence="3" id="KW-1185">Reference proteome</keyword>
<protein>
    <submittedName>
        <fullName evidence="2">Uncharacterized protein DUF4301</fullName>
    </submittedName>
</protein>
<evidence type="ECO:0000259" key="1">
    <source>
        <dbReference type="Pfam" id="PF14134"/>
    </source>
</evidence>